<evidence type="ECO:0000256" key="1">
    <source>
        <dbReference type="SAM" id="MobiDB-lite"/>
    </source>
</evidence>
<dbReference type="Proteomes" id="UP000198280">
    <property type="component" value="Unassembled WGS sequence"/>
</dbReference>
<accession>A0A239BNQ6</accession>
<reference evidence="2 3" key="1">
    <citation type="submission" date="2017-06" db="EMBL/GenBank/DDBJ databases">
        <authorList>
            <person name="Kim H.J."/>
            <person name="Triplett B.A."/>
        </authorList>
    </citation>
    <scope>NUCLEOTIDE SEQUENCE [LARGE SCALE GENOMIC DNA]</scope>
    <source>
        <strain evidence="2 3">CGMCC 4.1858</strain>
    </source>
</reference>
<protein>
    <submittedName>
        <fullName evidence="2">Uncharacterized protein</fullName>
    </submittedName>
</protein>
<dbReference type="RefSeq" id="WP_143681535.1">
    <property type="nucleotide sequence ID" value="NZ_FZOF01000003.1"/>
</dbReference>
<keyword evidence="3" id="KW-1185">Reference proteome</keyword>
<dbReference type="AlphaFoldDB" id="A0A239BNQ6"/>
<gene>
    <name evidence="2" type="ORF">SAMN05216252_103109</name>
</gene>
<dbReference type="EMBL" id="FZOF01000003">
    <property type="protein sequence ID" value="SNS09737.1"/>
    <property type="molecule type" value="Genomic_DNA"/>
</dbReference>
<sequence>MRDEREAGVREADRAWRLLEELAARAPGAVRLAPGADDAEVAAWGVPLPHEVRHLVGRVRSIRIGDLEEYRLAPERGLHPGGWAVGPPGTAHLLHESGGDTLFVDVDGDTGAWGRVFAATGVFLDTWAYVAPSLVDWVTLLAGAGLAALDRMAPEAGRESGPGPVSLPERADGTVPEHAAVLERLAETSHVFSYRPDVRGTPVGRARPEADPELAAVLAGLPDDALVVDLREVAHPATLHLPCPPGLRGHVEFQRRAGGRFAVGLPRTGQTSRSTTTGAWSEAPLPLRSSRST</sequence>
<name>A0A239BNQ6_9ACTN</name>
<proteinExistence type="predicted"/>
<evidence type="ECO:0000313" key="3">
    <source>
        <dbReference type="Proteomes" id="UP000198280"/>
    </source>
</evidence>
<dbReference type="OrthoDB" id="4316308at2"/>
<organism evidence="2 3">
    <name type="scientific">Actinacidiphila glaucinigra</name>
    <dbReference type="NCBI Taxonomy" id="235986"/>
    <lineage>
        <taxon>Bacteria</taxon>
        <taxon>Bacillati</taxon>
        <taxon>Actinomycetota</taxon>
        <taxon>Actinomycetes</taxon>
        <taxon>Kitasatosporales</taxon>
        <taxon>Streptomycetaceae</taxon>
        <taxon>Actinacidiphila</taxon>
    </lineage>
</organism>
<evidence type="ECO:0000313" key="2">
    <source>
        <dbReference type="EMBL" id="SNS09737.1"/>
    </source>
</evidence>
<feature type="compositionally biased region" description="Low complexity" evidence="1">
    <location>
        <begin position="267"/>
        <end position="278"/>
    </location>
</feature>
<feature type="region of interest" description="Disordered" evidence="1">
    <location>
        <begin position="263"/>
        <end position="293"/>
    </location>
</feature>